<evidence type="ECO:0000313" key="2">
    <source>
        <dbReference type="EMBL" id="MFD2730446.1"/>
    </source>
</evidence>
<dbReference type="EMBL" id="JBHULV010000008">
    <property type="protein sequence ID" value="MFD2730446.1"/>
    <property type="molecule type" value="Genomic_DNA"/>
</dbReference>
<sequence length="161" mass="19457">MKFQLYPYLPLHRIVLKQLTMKKQIFKPKTILFYFLLGVLPFTSIYCKKENKEIFPNKTILGKWKVTHNMFGPVNYNEYIEYLPDSIYLVHNIQEDSVYKGKYWIADSILYKRYVYLDQNTDATLLVDILPYKFEFKDINTLELNLQFPALNPYSRYKRIN</sequence>
<gene>
    <name evidence="2" type="ORF">ACFSSE_01910</name>
</gene>
<reference evidence="3" key="1">
    <citation type="journal article" date="2019" name="Int. J. Syst. Evol. Microbiol.">
        <title>The Global Catalogue of Microorganisms (GCM) 10K type strain sequencing project: providing services to taxonomists for standard genome sequencing and annotation.</title>
        <authorList>
            <consortium name="The Broad Institute Genomics Platform"/>
            <consortium name="The Broad Institute Genome Sequencing Center for Infectious Disease"/>
            <person name="Wu L."/>
            <person name="Ma J."/>
        </authorList>
    </citation>
    <scope>NUCLEOTIDE SEQUENCE [LARGE SCALE GENOMIC DNA]</scope>
    <source>
        <strain evidence="3">KCTC 42456</strain>
    </source>
</reference>
<evidence type="ECO:0008006" key="4">
    <source>
        <dbReference type="Google" id="ProtNLM"/>
    </source>
</evidence>
<name>A0ABW5TQQ5_9SPHI</name>
<feature type="transmembrane region" description="Helical" evidence="1">
    <location>
        <begin position="31"/>
        <end position="47"/>
    </location>
</feature>
<dbReference type="RefSeq" id="WP_379100678.1">
    <property type="nucleotide sequence ID" value="NZ_JBHULV010000008.1"/>
</dbReference>
<organism evidence="2 3">
    <name type="scientific">Pedobacter alpinus</name>
    <dbReference type="NCBI Taxonomy" id="1590643"/>
    <lineage>
        <taxon>Bacteria</taxon>
        <taxon>Pseudomonadati</taxon>
        <taxon>Bacteroidota</taxon>
        <taxon>Sphingobacteriia</taxon>
        <taxon>Sphingobacteriales</taxon>
        <taxon>Sphingobacteriaceae</taxon>
        <taxon>Pedobacter</taxon>
    </lineage>
</organism>
<evidence type="ECO:0000313" key="3">
    <source>
        <dbReference type="Proteomes" id="UP001597546"/>
    </source>
</evidence>
<keyword evidence="3" id="KW-1185">Reference proteome</keyword>
<keyword evidence="1" id="KW-0812">Transmembrane</keyword>
<comment type="caution">
    <text evidence="2">The sequence shown here is derived from an EMBL/GenBank/DDBJ whole genome shotgun (WGS) entry which is preliminary data.</text>
</comment>
<dbReference type="Proteomes" id="UP001597546">
    <property type="component" value="Unassembled WGS sequence"/>
</dbReference>
<proteinExistence type="predicted"/>
<evidence type="ECO:0000256" key="1">
    <source>
        <dbReference type="SAM" id="Phobius"/>
    </source>
</evidence>
<accession>A0ABW5TQQ5</accession>
<protein>
    <recommendedName>
        <fullName evidence="4">Lipocalin-like domain-containing protein</fullName>
    </recommendedName>
</protein>
<keyword evidence="1" id="KW-1133">Transmembrane helix</keyword>
<keyword evidence="1" id="KW-0472">Membrane</keyword>